<evidence type="ECO:0000313" key="3">
    <source>
        <dbReference type="EMBL" id="CAH0481838.1"/>
    </source>
</evidence>
<dbReference type="InterPro" id="IPR038765">
    <property type="entry name" value="Papain-like_cys_pep_sf"/>
</dbReference>
<dbReference type="SMART" id="SM00312">
    <property type="entry name" value="PX"/>
    <property type="match status" value="1"/>
</dbReference>
<feature type="region of interest" description="Disordered" evidence="1">
    <location>
        <begin position="151"/>
        <end position="171"/>
    </location>
</feature>
<protein>
    <recommendedName>
        <fullName evidence="2">PX domain-containing protein</fullName>
    </recommendedName>
</protein>
<dbReference type="Gene3D" id="3.90.1720.10">
    <property type="entry name" value="endopeptidase domain like (from Nostoc punctiforme)"/>
    <property type="match status" value="1"/>
</dbReference>
<dbReference type="EMBL" id="CAKKTJ010000330">
    <property type="protein sequence ID" value="CAH0481838.1"/>
    <property type="molecule type" value="Genomic_DNA"/>
</dbReference>
<dbReference type="Gene3D" id="3.30.1520.10">
    <property type="entry name" value="Phox-like domain"/>
    <property type="match status" value="1"/>
</dbReference>
<sequence>MELPECLHRGEVWQFSAQYDGWLSVKLLLYSHALVVDPDADTSDIRRRKRHGSVNLWMDLCLVQDIIHVEKGEGVIHRRASYNHSQLTSKRRPKFQFTLSTKQQLTLEFATSTMEQRDEWVHCLLLATELLHKRIMHEPKSDQSAFLRFASSGSEDTDEEEEHRLSNLSTSWSEESTRRPVQFLSQPDLSRAVQSSVKQAESAWSPLSFAILNITLTDDHRDSVSTIVSVSAASQESVSIYQIKLDAIRQMQAEVHRSTKSERGRLQSLLWCEADSFVLYLESENQWLSEEQQSIGRYILDCETCDIHLILAPVDRMPQPTIDLAVVGTKTKISDLSQRPYTCYVIDIIFNGTKWQITRRYKDFDVLQSHLRRKYRDAKLPGLPSKHVFTPVNGEFINYRKEQLEAFLKQLLLYPIASTDVLLMSFLGVVSVASDPELGLSGKSVIHVTSLHDTVSCGDIILFSCRFGASRLQRKFTGSKYDHIGIVVPGESKFILRIMEATSVGINVYPLKARLIAYAREVSNTIVLRNIKTERTPELVELLEKFVRRVEGNPYSILGIFRSASESDQSMLHNVHVGSVGYNDAENIDSSSSSSVCSIPSSFMRDEVIFTKCEDAKRKYFCSSLVASAWKELGWLQTKRKSTSFWPGSFEDGGEVEGALAPGIVLESEAVIDCRIVEVGMLTMMTG</sequence>
<dbReference type="SUPFAM" id="SSF50729">
    <property type="entry name" value="PH domain-like"/>
    <property type="match status" value="1"/>
</dbReference>
<dbReference type="PROSITE" id="PS50195">
    <property type="entry name" value="PX"/>
    <property type="match status" value="1"/>
</dbReference>
<evidence type="ECO:0000256" key="1">
    <source>
        <dbReference type="SAM" id="MobiDB-lite"/>
    </source>
</evidence>
<evidence type="ECO:0000259" key="2">
    <source>
        <dbReference type="PROSITE" id="PS50195"/>
    </source>
</evidence>
<dbReference type="InterPro" id="IPR001683">
    <property type="entry name" value="PX_dom"/>
</dbReference>
<dbReference type="CDD" id="cd06093">
    <property type="entry name" value="PX_domain"/>
    <property type="match status" value="1"/>
</dbReference>
<evidence type="ECO:0000313" key="4">
    <source>
        <dbReference type="Proteomes" id="UP001160483"/>
    </source>
</evidence>
<proteinExistence type="predicted"/>
<name>A0AAU9L8A1_9STRA</name>
<dbReference type="SUPFAM" id="SSF64268">
    <property type="entry name" value="PX domain"/>
    <property type="match status" value="1"/>
</dbReference>
<feature type="domain" description="PX" evidence="2">
    <location>
        <begin position="322"/>
        <end position="433"/>
    </location>
</feature>
<dbReference type="PANTHER" id="PTHR47112:SF1">
    <property type="entry name" value="PX DOMAIN-CONTAINING PROTEIN"/>
    <property type="match status" value="1"/>
</dbReference>
<dbReference type="Proteomes" id="UP001160483">
    <property type="component" value="Unassembled WGS sequence"/>
</dbReference>
<dbReference type="InterPro" id="IPR036871">
    <property type="entry name" value="PX_dom_sf"/>
</dbReference>
<organism evidence="3 4">
    <name type="scientific">Peronospora belbahrii</name>
    <dbReference type="NCBI Taxonomy" id="622444"/>
    <lineage>
        <taxon>Eukaryota</taxon>
        <taxon>Sar</taxon>
        <taxon>Stramenopiles</taxon>
        <taxon>Oomycota</taxon>
        <taxon>Peronosporomycetes</taxon>
        <taxon>Peronosporales</taxon>
        <taxon>Peronosporaceae</taxon>
        <taxon>Peronospora</taxon>
    </lineage>
</organism>
<gene>
    <name evidence="3" type="ORF">PBS003_LOCUS8439</name>
</gene>
<dbReference type="PANTHER" id="PTHR47112">
    <property type="entry name" value="PX DOMAIN-CONTAINING PROTEIN"/>
    <property type="match status" value="1"/>
</dbReference>
<accession>A0AAU9L8A1</accession>
<reference evidence="3" key="1">
    <citation type="submission" date="2021-11" db="EMBL/GenBank/DDBJ databases">
        <authorList>
            <person name="Islam A."/>
            <person name="Islam S."/>
            <person name="Flora M.S."/>
            <person name="Rahman M."/>
            <person name="Ziaur R.M."/>
            <person name="Epstein J.H."/>
            <person name="Hassan M."/>
            <person name="Klassen M."/>
            <person name="Woodard K."/>
            <person name="Webb A."/>
            <person name="Webby R.J."/>
            <person name="El Zowalaty M.E."/>
        </authorList>
    </citation>
    <scope>NUCLEOTIDE SEQUENCE</scope>
    <source>
        <strain evidence="3">Pbs3</strain>
    </source>
</reference>
<dbReference type="Pfam" id="PF00787">
    <property type="entry name" value="PX"/>
    <property type="match status" value="1"/>
</dbReference>
<dbReference type="SUPFAM" id="SSF54001">
    <property type="entry name" value="Cysteine proteinases"/>
    <property type="match status" value="1"/>
</dbReference>
<dbReference type="GO" id="GO:0035091">
    <property type="term" value="F:phosphatidylinositol binding"/>
    <property type="evidence" value="ECO:0007669"/>
    <property type="project" value="InterPro"/>
</dbReference>
<comment type="caution">
    <text evidence="3">The sequence shown here is derived from an EMBL/GenBank/DDBJ whole genome shotgun (WGS) entry which is preliminary data.</text>
</comment>
<dbReference type="AlphaFoldDB" id="A0AAU9L8A1"/>